<dbReference type="Proteomes" id="UP000520198">
    <property type="component" value="Unassembled WGS sequence"/>
</dbReference>
<keyword evidence="2" id="KW-1185">Reference proteome</keyword>
<proteinExistence type="predicted"/>
<name>A0A7Y6QAV5_9HYPH</name>
<evidence type="ECO:0000313" key="1">
    <source>
        <dbReference type="EMBL" id="NVD42275.1"/>
    </source>
</evidence>
<protein>
    <submittedName>
        <fullName evidence="1">Uncharacterized protein</fullName>
    </submittedName>
</protein>
<organism evidence="1 2">
    <name type="scientific">Ensifer oleiphilus</name>
    <dbReference type="NCBI Taxonomy" id="2742698"/>
    <lineage>
        <taxon>Bacteria</taxon>
        <taxon>Pseudomonadati</taxon>
        <taxon>Pseudomonadota</taxon>
        <taxon>Alphaproteobacteria</taxon>
        <taxon>Hyphomicrobiales</taxon>
        <taxon>Rhizobiaceae</taxon>
        <taxon>Sinorhizobium/Ensifer group</taxon>
        <taxon>Ensifer</taxon>
    </lineage>
</organism>
<dbReference type="RefSeq" id="WP_176355640.1">
    <property type="nucleotide sequence ID" value="NZ_JABWDU010000008.1"/>
</dbReference>
<accession>A0A7Y6QAV5</accession>
<dbReference type="AlphaFoldDB" id="A0A7Y6QAV5"/>
<sequence length="91" mass="9530">MPDSTAISDTPAHAKDAPVRANDALAHVDCVDSGNAANASFDPSHGDFSPFASLELAKLNSALNASAISVILIEQPFNKMMSFVILSDGWL</sequence>
<gene>
    <name evidence="1" type="ORF">HT585_25720</name>
</gene>
<dbReference type="EMBL" id="JABWDU010000008">
    <property type="protein sequence ID" value="NVD42275.1"/>
    <property type="molecule type" value="Genomic_DNA"/>
</dbReference>
<evidence type="ECO:0000313" key="2">
    <source>
        <dbReference type="Proteomes" id="UP000520198"/>
    </source>
</evidence>
<comment type="caution">
    <text evidence="1">The sequence shown here is derived from an EMBL/GenBank/DDBJ whole genome shotgun (WGS) entry which is preliminary data.</text>
</comment>
<reference evidence="1 2" key="1">
    <citation type="submission" date="2020-06" db="EMBL/GenBank/DDBJ databases">
        <authorList>
            <person name="Grouzdev D.S."/>
        </authorList>
    </citation>
    <scope>NUCLEOTIDE SEQUENCE [LARGE SCALE GENOMIC DNA]</scope>
    <source>
        <strain evidence="1 2">HO-A22</strain>
    </source>
</reference>